<organism evidence="6 7">
    <name type="scientific">Penicillium cosmopolitanum</name>
    <dbReference type="NCBI Taxonomy" id="1131564"/>
    <lineage>
        <taxon>Eukaryota</taxon>
        <taxon>Fungi</taxon>
        <taxon>Dikarya</taxon>
        <taxon>Ascomycota</taxon>
        <taxon>Pezizomycotina</taxon>
        <taxon>Eurotiomycetes</taxon>
        <taxon>Eurotiomycetidae</taxon>
        <taxon>Eurotiales</taxon>
        <taxon>Aspergillaceae</taxon>
        <taxon>Penicillium</taxon>
    </lineage>
</organism>
<gene>
    <name evidence="6" type="ORF">N7509_013987</name>
</gene>
<dbReference type="PANTHER" id="PTHR38111">
    <property type="entry name" value="ZN(2)-C6 FUNGAL-TYPE DOMAIN-CONTAINING PROTEIN-RELATED"/>
    <property type="match status" value="1"/>
</dbReference>
<dbReference type="Gene3D" id="4.10.240.10">
    <property type="entry name" value="Zn(2)-C6 fungal-type DNA-binding domain"/>
    <property type="match status" value="1"/>
</dbReference>
<evidence type="ECO:0000256" key="3">
    <source>
        <dbReference type="ARBA" id="ARBA00023163"/>
    </source>
</evidence>
<dbReference type="InterPro" id="IPR053178">
    <property type="entry name" value="Osmoadaptation_assoc"/>
</dbReference>
<dbReference type="PROSITE" id="PS50048">
    <property type="entry name" value="ZN2_CY6_FUNGAL_2"/>
    <property type="match status" value="1"/>
</dbReference>
<dbReference type="GeneID" id="81377604"/>
<proteinExistence type="predicted"/>
<dbReference type="Pfam" id="PF00172">
    <property type="entry name" value="Zn_clus"/>
    <property type="match status" value="1"/>
</dbReference>
<dbReference type="OrthoDB" id="4491390at2759"/>
<protein>
    <recommendedName>
        <fullName evidence="5">Zn(2)-C6 fungal-type domain-containing protein</fullName>
    </recommendedName>
</protein>
<keyword evidence="4" id="KW-0539">Nucleus</keyword>
<dbReference type="SMART" id="SM00066">
    <property type="entry name" value="GAL4"/>
    <property type="match status" value="1"/>
</dbReference>
<dbReference type="Proteomes" id="UP001147747">
    <property type="component" value="Unassembled WGS sequence"/>
</dbReference>
<dbReference type="GO" id="GO:0003677">
    <property type="term" value="F:DNA binding"/>
    <property type="evidence" value="ECO:0007669"/>
    <property type="project" value="UniProtKB-KW"/>
</dbReference>
<evidence type="ECO:0000256" key="2">
    <source>
        <dbReference type="ARBA" id="ARBA00023125"/>
    </source>
</evidence>
<reference evidence="6" key="1">
    <citation type="submission" date="2022-12" db="EMBL/GenBank/DDBJ databases">
        <authorList>
            <person name="Petersen C."/>
        </authorList>
    </citation>
    <scope>NUCLEOTIDE SEQUENCE</scope>
    <source>
        <strain evidence="6">IBT 29677</strain>
    </source>
</reference>
<dbReference type="InterPro" id="IPR001138">
    <property type="entry name" value="Zn2Cys6_DnaBD"/>
</dbReference>
<evidence type="ECO:0000313" key="6">
    <source>
        <dbReference type="EMBL" id="KAJ5377101.1"/>
    </source>
</evidence>
<feature type="domain" description="Zn(2)-C6 fungal-type" evidence="5">
    <location>
        <begin position="26"/>
        <end position="51"/>
    </location>
</feature>
<reference evidence="6" key="2">
    <citation type="journal article" date="2023" name="IMA Fungus">
        <title>Comparative genomic study of the Penicillium genus elucidates a diverse pangenome and 15 lateral gene transfer events.</title>
        <authorList>
            <person name="Petersen C."/>
            <person name="Sorensen T."/>
            <person name="Nielsen M.R."/>
            <person name="Sondergaard T.E."/>
            <person name="Sorensen J.L."/>
            <person name="Fitzpatrick D.A."/>
            <person name="Frisvad J.C."/>
            <person name="Nielsen K.L."/>
        </authorList>
    </citation>
    <scope>NUCLEOTIDE SEQUENCE</scope>
    <source>
        <strain evidence="6">IBT 29677</strain>
    </source>
</reference>
<sequence length="388" mass="44165">MRHSTTNTKAKMLEMGGIPWQSKGCNCRRRKVKCDERRPECERCVKRRIKCQGWKSHSNEIGAPSIVEFKRQKSLTIAVKPTGPAQYPILPVTVYPEPAMRDQVFASFIQRYFPSKNSPSTLRSEEFLGSMVDRAVSAISCLFLGKTNRDTPIFQHGVQLYNSAMRQVSNMIRQGILTNEILYTVAIFQEINALYKALYAPNGLSALGTHVAGMNTLLEYLRVKEQSDPIIDAIHHYQQKFNIPTNGDPLLEILGAYADRIPRAMPYCFQRSMRLSCCKIALFAMCIVSLNYVDSGNREKHEWCREVIRHIAGCGFDIATHLYEMTGYQWRRRWVAADPLTCISLRQTNSLVCSSNLEVLSKIKECRAENASIHYGDELVLGRRPTVD</sequence>
<dbReference type="EMBL" id="JAPZBU010000012">
    <property type="protein sequence ID" value="KAJ5377101.1"/>
    <property type="molecule type" value="Genomic_DNA"/>
</dbReference>
<keyword evidence="1" id="KW-0805">Transcription regulation</keyword>
<dbReference type="GO" id="GO:0008270">
    <property type="term" value="F:zinc ion binding"/>
    <property type="evidence" value="ECO:0007669"/>
    <property type="project" value="InterPro"/>
</dbReference>
<keyword evidence="7" id="KW-1185">Reference proteome</keyword>
<name>A0A9W9SEF8_9EURO</name>
<dbReference type="AlphaFoldDB" id="A0A9W9SEF8"/>
<accession>A0A9W9SEF8</accession>
<keyword evidence="3" id="KW-0804">Transcription</keyword>
<dbReference type="SUPFAM" id="SSF57701">
    <property type="entry name" value="Zn2/Cys6 DNA-binding domain"/>
    <property type="match status" value="1"/>
</dbReference>
<evidence type="ECO:0000256" key="1">
    <source>
        <dbReference type="ARBA" id="ARBA00023015"/>
    </source>
</evidence>
<dbReference type="InterPro" id="IPR036864">
    <property type="entry name" value="Zn2-C6_fun-type_DNA-bd_sf"/>
</dbReference>
<dbReference type="RefSeq" id="XP_056482131.1">
    <property type="nucleotide sequence ID" value="XM_056638624.1"/>
</dbReference>
<keyword evidence="2" id="KW-0238">DNA-binding</keyword>
<dbReference type="GO" id="GO:0000981">
    <property type="term" value="F:DNA-binding transcription factor activity, RNA polymerase II-specific"/>
    <property type="evidence" value="ECO:0007669"/>
    <property type="project" value="InterPro"/>
</dbReference>
<dbReference type="CDD" id="cd00067">
    <property type="entry name" value="GAL4"/>
    <property type="match status" value="1"/>
</dbReference>
<evidence type="ECO:0000259" key="5">
    <source>
        <dbReference type="PROSITE" id="PS50048"/>
    </source>
</evidence>
<evidence type="ECO:0000256" key="4">
    <source>
        <dbReference type="ARBA" id="ARBA00023242"/>
    </source>
</evidence>
<comment type="caution">
    <text evidence="6">The sequence shown here is derived from an EMBL/GenBank/DDBJ whole genome shotgun (WGS) entry which is preliminary data.</text>
</comment>
<evidence type="ECO:0000313" key="7">
    <source>
        <dbReference type="Proteomes" id="UP001147747"/>
    </source>
</evidence>